<dbReference type="EMBL" id="ML987193">
    <property type="protein sequence ID" value="KAF2250883.1"/>
    <property type="molecule type" value="Genomic_DNA"/>
</dbReference>
<dbReference type="GO" id="GO:0005634">
    <property type="term" value="C:nucleus"/>
    <property type="evidence" value="ECO:0007669"/>
    <property type="project" value="TreeGrafter"/>
</dbReference>
<dbReference type="OrthoDB" id="441812at2759"/>
<evidence type="ECO:0000313" key="3">
    <source>
        <dbReference type="Proteomes" id="UP000800094"/>
    </source>
</evidence>
<evidence type="ECO:0000313" key="2">
    <source>
        <dbReference type="EMBL" id="KAF2250883.1"/>
    </source>
</evidence>
<evidence type="ECO:0000259" key="1">
    <source>
        <dbReference type="PROSITE" id="PS50280"/>
    </source>
</evidence>
<dbReference type="AlphaFoldDB" id="A0A6A6IN35"/>
<dbReference type="InterPro" id="IPR046341">
    <property type="entry name" value="SET_dom_sf"/>
</dbReference>
<name>A0A6A6IN35_9PLEO</name>
<dbReference type="PANTHER" id="PTHR13271:SF76">
    <property type="entry name" value="SET DOMAIN-CONTAINING PROTEIN 8"/>
    <property type="match status" value="1"/>
</dbReference>
<dbReference type="GO" id="GO:0016279">
    <property type="term" value="F:protein-lysine N-methyltransferase activity"/>
    <property type="evidence" value="ECO:0007669"/>
    <property type="project" value="TreeGrafter"/>
</dbReference>
<dbReference type="InterPro" id="IPR050600">
    <property type="entry name" value="SETD3_SETD6_MTase"/>
</dbReference>
<keyword evidence="3" id="KW-1185">Reference proteome</keyword>
<dbReference type="Proteomes" id="UP000800094">
    <property type="component" value="Unassembled WGS sequence"/>
</dbReference>
<dbReference type="Gene3D" id="3.90.1410.10">
    <property type="entry name" value="set domain protein methyltransferase, domain 1"/>
    <property type="match status" value="1"/>
</dbReference>
<dbReference type="InterPro" id="IPR001214">
    <property type="entry name" value="SET_dom"/>
</dbReference>
<dbReference type="PROSITE" id="PS50280">
    <property type="entry name" value="SET"/>
    <property type="match status" value="1"/>
</dbReference>
<dbReference type="SUPFAM" id="SSF82199">
    <property type="entry name" value="SET domain"/>
    <property type="match status" value="1"/>
</dbReference>
<gene>
    <name evidence="2" type="ORF">BU26DRAFT_272524</name>
</gene>
<dbReference type="GeneID" id="54574723"/>
<protein>
    <submittedName>
        <fullName evidence="2">SET domain-containing protein</fullName>
    </submittedName>
</protein>
<sequence>MIKRGRAEGWLKESIDTFPTWASFHGVTFNGIKIGPLPNFEHRGSTVIAERDLLGGKEDALMTVPKELILSRQNIELFANSDRHLREVLQALGDFGWTARGAVLIYLLMQATVCCPDVKDIGVHNPLTDYIKFLPDELLPTFWTDDEQELLTGTTLRAAVRAKMSSLLREFERIRTATEGIGWCAKYWWDEDTGLLNFDDWMRVDAIYRSRALEFPGVGDSMVPCIDMANHASGDATAALYETDRNGNGILLLRDGKEIQKGGEITITYGDEKGACENIFSYGFLEDAMKSARAMFIDVDIPDDDPLRPAKIYVTTAAPGVRIFEKDDSIDWESDFIWLVVTNEEDGLDFKVKQTIDGQKEIQTFFKDRELDDTSKLRTFLQQDPQWDVYKLRAIVLLQYRIETQIEVLREVGDPERSASIREGPWELARRLRKLELDMLERAGSALQEQGPESLQGRIP</sequence>
<accession>A0A6A6IN35</accession>
<feature type="domain" description="SET" evidence="1">
    <location>
        <begin position="30"/>
        <end position="270"/>
    </location>
</feature>
<proteinExistence type="predicted"/>
<dbReference type="CDD" id="cd10527">
    <property type="entry name" value="SET_LSMT"/>
    <property type="match status" value="1"/>
</dbReference>
<reference evidence="2" key="1">
    <citation type="journal article" date="2020" name="Stud. Mycol.">
        <title>101 Dothideomycetes genomes: a test case for predicting lifestyles and emergence of pathogens.</title>
        <authorList>
            <person name="Haridas S."/>
            <person name="Albert R."/>
            <person name="Binder M."/>
            <person name="Bloem J."/>
            <person name="Labutti K."/>
            <person name="Salamov A."/>
            <person name="Andreopoulos B."/>
            <person name="Baker S."/>
            <person name="Barry K."/>
            <person name="Bills G."/>
            <person name="Bluhm B."/>
            <person name="Cannon C."/>
            <person name="Castanera R."/>
            <person name="Culley D."/>
            <person name="Daum C."/>
            <person name="Ezra D."/>
            <person name="Gonzalez J."/>
            <person name="Henrissat B."/>
            <person name="Kuo A."/>
            <person name="Liang C."/>
            <person name="Lipzen A."/>
            <person name="Lutzoni F."/>
            <person name="Magnuson J."/>
            <person name="Mondo S."/>
            <person name="Nolan M."/>
            <person name="Ohm R."/>
            <person name="Pangilinan J."/>
            <person name="Park H.-J."/>
            <person name="Ramirez L."/>
            <person name="Alfaro M."/>
            <person name="Sun H."/>
            <person name="Tritt A."/>
            <person name="Yoshinaga Y."/>
            <person name="Zwiers L.-H."/>
            <person name="Turgeon B."/>
            <person name="Goodwin S."/>
            <person name="Spatafora J."/>
            <person name="Crous P."/>
            <person name="Grigoriev I."/>
        </authorList>
    </citation>
    <scope>NUCLEOTIDE SEQUENCE</scope>
    <source>
        <strain evidence="2">CBS 122368</strain>
    </source>
</reference>
<organism evidence="2 3">
    <name type="scientific">Trematosphaeria pertusa</name>
    <dbReference type="NCBI Taxonomy" id="390896"/>
    <lineage>
        <taxon>Eukaryota</taxon>
        <taxon>Fungi</taxon>
        <taxon>Dikarya</taxon>
        <taxon>Ascomycota</taxon>
        <taxon>Pezizomycotina</taxon>
        <taxon>Dothideomycetes</taxon>
        <taxon>Pleosporomycetidae</taxon>
        <taxon>Pleosporales</taxon>
        <taxon>Massarineae</taxon>
        <taxon>Trematosphaeriaceae</taxon>
        <taxon>Trematosphaeria</taxon>
    </lineage>
</organism>
<dbReference type="RefSeq" id="XP_033685887.1">
    <property type="nucleotide sequence ID" value="XM_033821393.1"/>
</dbReference>
<dbReference type="PANTHER" id="PTHR13271">
    <property type="entry name" value="UNCHARACTERIZED PUTATIVE METHYLTRANSFERASE"/>
    <property type="match status" value="1"/>
</dbReference>